<evidence type="ECO:0000313" key="1">
    <source>
        <dbReference type="EMBL" id="ORZ40114.1"/>
    </source>
</evidence>
<organism evidence="1 2">
    <name type="scientific">Catenaria anguillulae PL171</name>
    <dbReference type="NCBI Taxonomy" id="765915"/>
    <lineage>
        <taxon>Eukaryota</taxon>
        <taxon>Fungi</taxon>
        <taxon>Fungi incertae sedis</taxon>
        <taxon>Blastocladiomycota</taxon>
        <taxon>Blastocladiomycetes</taxon>
        <taxon>Blastocladiales</taxon>
        <taxon>Catenariaceae</taxon>
        <taxon>Catenaria</taxon>
    </lineage>
</organism>
<feature type="non-terminal residue" evidence="1">
    <location>
        <position position="219"/>
    </location>
</feature>
<comment type="caution">
    <text evidence="1">The sequence shown here is derived from an EMBL/GenBank/DDBJ whole genome shotgun (WGS) entry which is preliminary data.</text>
</comment>
<dbReference type="EMBL" id="MCFL01000004">
    <property type="protein sequence ID" value="ORZ40114.1"/>
    <property type="molecule type" value="Genomic_DNA"/>
</dbReference>
<proteinExistence type="predicted"/>
<gene>
    <name evidence="1" type="ORF">BCR44DRAFT_71089</name>
</gene>
<dbReference type="OrthoDB" id="5558302at2759"/>
<protein>
    <submittedName>
        <fullName evidence="1">Uncharacterized protein</fullName>
    </submittedName>
</protein>
<dbReference type="InterPro" id="IPR011990">
    <property type="entry name" value="TPR-like_helical_dom_sf"/>
</dbReference>
<dbReference type="AlphaFoldDB" id="A0A1Y2I1N3"/>
<keyword evidence="2" id="KW-1185">Reference proteome</keyword>
<reference evidence="1 2" key="1">
    <citation type="submission" date="2016-07" db="EMBL/GenBank/DDBJ databases">
        <title>Pervasive Adenine N6-methylation of Active Genes in Fungi.</title>
        <authorList>
            <consortium name="DOE Joint Genome Institute"/>
            <person name="Mondo S.J."/>
            <person name="Dannebaum R.O."/>
            <person name="Kuo R.C."/>
            <person name="Labutti K."/>
            <person name="Haridas S."/>
            <person name="Kuo A."/>
            <person name="Salamov A."/>
            <person name="Ahrendt S.R."/>
            <person name="Lipzen A."/>
            <person name="Sullivan W."/>
            <person name="Andreopoulos W.B."/>
            <person name="Clum A."/>
            <person name="Lindquist E."/>
            <person name="Daum C."/>
            <person name="Ramamoorthy G.K."/>
            <person name="Gryganskyi A."/>
            <person name="Culley D."/>
            <person name="Magnuson J.K."/>
            <person name="James T.Y."/>
            <person name="O'Malley M.A."/>
            <person name="Stajich J.E."/>
            <person name="Spatafora J.W."/>
            <person name="Visel A."/>
            <person name="Grigoriev I.V."/>
        </authorList>
    </citation>
    <scope>NUCLEOTIDE SEQUENCE [LARGE SCALE GENOMIC DNA]</scope>
    <source>
        <strain evidence="1 2">PL171</strain>
    </source>
</reference>
<sequence length="219" mass="24368">MSSEQLLIPALKFLGEWSFSGNPTAFLQKIQRAMFSHPIVCHVPSLGLAIAQCYLQLGDLTSCLRYLLEAHGQIVKLNHGHESTFVTAKVSEIAFALAVTARIEQRDPIKCLTYLKLVSVTKYRTAVTLQTAHCLLMMNEVEAALPLFLDLAESTSDPDVVLVCARIYATLHQLPAMCAILNRLRSLNPNHPGIPDLEAILHEQVDQYQVEATKLSYLR</sequence>
<evidence type="ECO:0000313" key="2">
    <source>
        <dbReference type="Proteomes" id="UP000193411"/>
    </source>
</evidence>
<dbReference type="Proteomes" id="UP000193411">
    <property type="component" value="Unassembled WGS sequence"/>
</dbReference>
<accession>A0A1Y2I1N3</accession>
<name>A0A1Y2I1N3_9FUNG</name>
<dbReference type="SUPFAM" id="SSF48452">
    <property type="entry name" value="TPR-like"/>
    <property type="match status" value="1"/>
</dbReference>
<dbReference type="Gene3D" id="1.25.40.10">
    <property type="entry name" value="Tetratricopeptide repeat domain"/>
    <property type="match status" value="1"/>
</dbReference>